<protein>
    <recommendedName>
        <fullName evidence="4 17">NADH-ubiquinone oxidoreductase chain 2</fullName>
        <ecNumber evidence="3 17">7.1.1.2</ecNumber>
    </recommendedName>
</protein>
<feature type="transmembrane region" description="Helical" evidence="17">
    <location>
        <begin position="202"/>
        <end position="222"/>
    </location>
</feature>
<keyword evidence="11 17" id="KW-1133">Transmembrane helix</keyword>
<keyword evidence="6 17" id="KW-0679">Respiratory chain</keyword>
<evidence type="ECO:0000256" key="12">
    <source>
        <dbReference type="ARBA" id="ARBA00023027"/>
    </source>
</evidence>
<evidence type="ECO:0000256" key="14">
    <source>
        <dbReference type="ARBA" id="ARBA00023128"/>
    </source>
</evidence>
<reference evidence="19" key="1">
    <citation type="journal article" date="2021" name="Mol. Biol.">
        <title>Mitogenomes reveal alternative initiation codons and lineage-specific gene order conservation in echinoderms.</title>
        <authorList>
            <person name="Quek Z.B.R."/>
            <person name="Chang J.J.M."/>
            <person name="Ip Y.C.A."/>
            <person name="Chan Y.K.S."/>
            <person name="Huang D."/>
        </authorList>
    </citation>
    <scope>NUCLEOTIDE SEQUENCE</scope>
</reference>
<accession>A0A7S8HPW5</accession>
<evidence type="ECO:0000256" key="2">
    <source>
        <dbReference type="ARBA" id="ARBA00007012"/>
    </source>
</evidence>
<keyword evidence="10 17" id="KW-0249">Electron transport</keyword>
<keyword evidence="5" id="KW-0813">Transport</keyword>
<feature type="transmembrane region" description="Helical" evidence="17">
    <location>
        <begin position="234"/>
        <end position="258"/>
    </location>
</feature>
<dbReference type="Pfam" id="PF00361">
    <property type="entry name" value="Proton_antipo_M"/>
    <property type="match status" value="1"/>
</dbReference>
<dbReference type="InterPro" id="IPR001750">
    <property type="entry name" value="ND/Mrp_TM"/>
</dbReference>
<evidence type="ECO:0000256" key="3">
    <source>
        <dbReference type="ARBA" id="ARBA00012944"/>
    </source>
</evidence>
<evidence type="ECO:0000259" key="18">
    <source>
        <dbReference type="Pfam" id="PF00361"/>
    </source>
</evidence>
<keyword evidence="8 17" id="KW-0999">Mitochondrion inner membrane</keyword>
<evidence type="ECO:0000313" key="19">
    <source>
        <dbReference type="EMBL" id="QPC56420.1"/>
    </source>
</evidence>
<dbReference type="PANTHER" id="PTHR46552">
    <property type="entry name" value="NADH-UBIQUINONE OXIDOREDUCTASE CHAIN 2"/>
    <property type="match status" value="1"/>
</dbReference>
<dbReference type="EMBL" id="MT476595">
    <property type="protein sequence ID" value="QPC56420.1"/>
    <property type="molecule type" value="Genomic_DNA"/>
</dbReference>
<evidence type="ECO:0000256" key="8">
    <source>
        <dbReference type="ARBA" id="ARBA00022792"/>
    </source>
</evidence>
<dbReference type="GO" id="GO:0008137">
    <property type="term" value="F:NADH dehydrogenase (ubiquinone) activity"/>
    <property type="evidence" value="ECO:0007669"/>
    <property type="project" value="UniProtKB-EC"/>
</dbReference>
<evidence type="ECO:0000256" key="15">
    <source>
        <dbReference type="ARBA" id="ARBA00023136"/>
    </source>
</evidence>
<evidence type="ECO:0000256" key="7">
    <source>
        <dbReference type="ARBA" id="ARBA00022692"/>
    </source>
</evidence>
<name>A0A7S8HPW5_9ECHI</name>
<evidence type="ECO:0000256" key="6">
    <source>
        <dbReference type="ARBA" id="ARBA00022660"/>
    </source>
</evidence>
<dbReference type="AlphaFoldDB" id="A0A7S8HPW5"/>
<sequence>MSRVVLIFLVVGVVLGVVIVLSSGHWFTLWVGLEMNTLSMLPILGGKFTVRGVESMVKYFLVQAVGAAMILNVAVVQCWLYSSWFLSHPLQWGVSLVVTLALGLKIGLFPCHYWFPDVVQGVGFMQGLVLSTWQKVAPLAVLVSVVNSLSVDLLVSLGVLSVLVGGWGGLNQSQVRKILAFSSIGHMGWVCSTILYSVRAGLVMLVVYMLINSSVFLVVKVFDLKSLFYVGRLSMYSFVGGLGLVLGVLSLGGLPPLFGFLNKFVSLSCLVGNGCIVFSGFMVGGSLLSLFFYLRVAFNGGLVLFPQHLLVVFGWRSLESRGSLFTLEGVLLSW</sequence>
<evidence type="ECO:0000256" key="1">
    <source>
        <dbReference type="ARBA" id="ARBA00004448"/>
    </source>
</evidence>
<dbReference type="InterPro" id="IPR050175">
    <property type="entry name" value="Complex_I_Subunit_2"/>
</dbReference>
<keyword evidence="7 17" id="KW-0812">Transmembrane</keyword>
<feature type="transmembrane region" description="Helical" evidence="17">
    <location>
        <begin position="57"/>
        <end position="82"/>
    </location>
</feature>
<keyword evidence="9 17" id="KW-1278">Translocase</keyword>
<dbReference type="PANTHER" id="PTHR46552:SF1">
    <property type="entry name" value="NADH-UBIQUINONE OXIDOREDUCTASE CHAIN 2"/>
    <property type="match status" value="1"/>
</dbReference>
<feature type="transmembrane region" description="Helical" evidence="17">
    <location>
        <begin position="94"/>
        <end position="115"/>
    </location>
</feature>
<evidence type="ECO:0000256" key="5">
    <source>
        <dbReference type="ARBA" id="ARBA00022448"/>
    </source>
</evidence>
<evidence type="ECO:0000256" key="11">
    <source>
        <dbReference type="ARBA" id="ARBA00022989"/>
    </source>
</evidence>
<dbReference type="GO" id="GO:0005743">
    <property type="term" value="C:mitochondrial inner membrane"/>
    <property type="evidence" value="ECO:0007669"/>
    <property type="project" value="UniProtKB-SubCell"/>
</dbReference>
<feature type="transmembrane region" description="Helical" evidence="17">
    <location>
        <begin position="264"/>
        <end position="284"/>
    </location>
</feature>
<comment type="function">
    <text evidence="17">Core subunit of the mitochondrial membrane respiratory chain NADH dehydrogenase (Complex I) which catalyzes electron transfer from NADH through the respiratory chain, using ubiquinone as an electron acceptor. Essential for the catalytic activity and assembly of complex I.</text>
</comment>
<dbReference type="EC" id="7.1.1.2" evidence="3 17"/>
<evidence type="ECO:0000256" key="16">
    <source>
        <dbReference type="ARBA" id="ARBA00049551"/>
    </source>
</evidence>
<dbReference type="InterPro" id="IPR003917">
    <property type="entry name" value="NADH_UbQ_OxRdtase_chain2"/>
</dbReference>
<dbReference type="GO" id="GO:0006120">
    <property type="term" value="P:mitochondrial electron transport, NADH to ubiquinone"/>
    <property type="evidence" value="ECO:0007669"/>
    <property type="project" value="InterPro"/>
</dbReference>
<feature type="domain" description="NADH:quinone oxidoreductase/Mrp antiporter transmembrane" evidence="18">
    <location>
        <begin position="23"/>
        <end position="289"/>
    </location>
</feature>
<evidence type="ECO:0000256" key="10">
    <source>
        <dbReference type="ARBA" id="ARBA00022982"/>
    </source>
</evidence>
<organism evidence="19">
    <name type="scientific">Nepanthia sp. M04</name>
    <dbReference type="NCBI Taxonomy" id="2779942"/>
    <lineage>
        <taxon>Eukaryota</taxon>
        <taxon>Metazoa</taxon>
        <taxon>Echinodermata</taxon>
        <taxon>Eleutherozoa</taxon>
        <taxon>Asterozoa</taxon>
        <taxon>Asteroidea</taxon>
        <taxon>Valvatacea</taxon>
        <taxon>Valvatida</taxon>
        <taxon>Asterinidae</taxon>
        <taxon>Nepanthia</taxon>
    </lineage>
</organism>
<keyword evidence="15 17" id="KW-0472">Membrane</keyword>
<keyword evidence="13 17" id="KW-0830">Ubiquinone</keyword>
<comment type="catalytic activity">
    <reaction evidence="16 17">
        <text>a ubiquinone + NADH + 5 H(+)(in) = a ubiquinol + NAD(+) + 4 H(+)(out)</text>
        <dbReference type="Rhea" id="RHEA:29091"/>
        <dbReference type="Rhea" id="RHEA-COMP:9565"/>
        <dbReference type="Rhea" id="RHEA-COMP:9566"/>
        <dbReference type="ChEBI" id="CHEBI:15378"/>
        <dbReference type="ChEBI" id="CHEBI:16389"/>
        <dbReference type="ChEBI" id="CHEBI:17976"/>
        <dbReference type="ChEBI" id="CHEBI:57540"/>
        <dbReference type="ChEBI" id="CHEBI:57945"/>
        <dbReference type="EC" id="7.1.1.2"/>
    </reaction>
</comment>
<feature type="transmembrane region" description="Helical" evidence="17">
    <location>
        <begin position="178"/>
        <end position="196"/>
    </location>
</feature>
<keyword evidence="14 17" id="KW-0496">Mitochondrion</keyword>
<feature type="transmembrane region" description="Helical" evidence="17">
    <location>
        <begin position="296"/>
        <end position="315"/>
    </location>
</feature>
<comment type="similarity">
    <text evidence="2 17">Belongs to the complex I subunit 2 family.</text>
</comment>
<evidence type="ECO:0000256" key="13">
    <source>
        <dbReference type="ARBA" id="ARBA00023075"/>
    </source>
</evidence>
<evidence type="ECO:0000256" key="4">
    <source>
        <dbReference type="ARBA" id="ARBA00021008"/>
    </source>
</evidence>
<evidence type="ECO:0000256" key="17">
    <source>
        <dbReference type="RuleBase" id="RU003403"/>
    </source>
</evidence>
<evidence type="ECO:0000256" key="9">
    <source>
        <dbReference type="ARBA" id="ARBA00022967"/>
    </source>
</evidence>
<feature type="transmembrane region" description="Helical" evidence="17">
    <location>
        <begin position="153"/>
        <end position="171"/>
    </location>
</feature>
<geneLocation type="mitochondrion" evidence="19"/>
<dbReference type="PRINTS" id="PR01436">
    <property type="entry name" value="NADHDHGNASE2"/>
</dbReference>
<keyword evidence="12 17" id="KW-0520">NAD</keyword>
<comment type="subcellular location">
    <subcellularLocation>
        <location evidence="1 17">Mitochondrion inner membrane</location>
        <topology evidence="1 17">Multi-pass membrane protein</topology>
    </subcellularLocation>
</comment>
<proteinExistence type="inferred from homology"/>
<gene>
    <name evidence="19" type="primary">ND2</name>
</gene>